<dbReference type="InterPro" id="IPR052704">
    <property type="entry name" value="ECF_Sigma-70_Domain"/>
</dbReference>
<dbReference type="Gene3D" id="1.10.1740.10">
    <property type="match status" value="1"/>
</dbReference>
<evidence type="ECO:0000313" key="9">
    <source>
        <dbReference type="Proteomes" id="UP001149140"/>
    </source>
</evidence>
<name>A0A9X3RZH9_9ACTN</name>
<proteinExistence type="inferred from homology"/>
<dbReference type="AlphaFoldDB" id="A0A9X3RZH9"/>
<comment type="similarity">
    <text evidence="1">Belongs to the sigma-70 factor family. ECF subfamily.</text>
</comment>
<evidence type="ECO:0000259" key="6">
    <source>
        <dbReference type="Pfam" id="PF04542"/>
    </source>
</evidence>
<dbReference type="PANTHER" id="PTHR30173">
    <property type="entry name" value="SIGMA 19 FACTOR"/>
    <property type="match status" value="1"/>
</dbReference>
<gene>
    <name evidence="8" type="primary">sigJ</name>
    <name evidence="8" type="ORF">OM076_01445</name>
</gene>
<comment type="subunit">
    <text evidence="2">Interacts transiently with the RNA polymerase catalytic core formed by RpoA, RpoB, RpoC and RpoZ (2 alpha, 1 beta, 1 beta' and 1 omega subunit) to form the RNA polymerase holoenzyme that can initiate transcription.</text>
</comment>
<dbReference type="Gene3D" id="1.10.10.10">
    <property type="entry name" value="Winged helix-like DNA-binding domain superfamily/Winged helix DNA-binding domain"/>
    <property type="match status" value="1"/>
</dbReference>
<dbReference type="SUPFAM" id="SSF88946">
    <property type="entry name" value="Sigma2 domain of RNA polymerase sigma factors"/>
    <property type="match status" value="1"/>
</dbReference>
<evidence type="ECO:0000256" key="5">
    <source>
        <dbReference type="ARBA" id="ARBA00023163"/>
    </source>
</evidence>
<dbReference type="PANTHER" id="PTHR30173:SF36">
    <property type="entry name" value="ECF RNA POLYMERASE SIGMA FACTOR SIGJ"/>
    <property type="match status" value="1"/>
</dbReference>
<accession>A0A9X3RZH9</accession>
<dbReference type="InterPro" id="IPR036388">
    <property type="entry name" value="WH-like_DNA-bd_sf"/>
</dbReference>
<dbReference type="InterPro" id="IPR014284">
    <property type="entry name" value="RNA_pol_sigma-70_dom"/>
</dbReference>
<dbReference type="NCBIfam" id="TIGR02937">
    <property type="entry name" value="sigma70-ECF"/>
    <property type="match status" value="1"/>
</dbReference>
<dbReference type="InterPro" id="IPR013324">
    <property type="entry name" value="RNA_pol_sigma_r3/r4-like"/>
</dbReference>
<keyword evidence="5" id="KW-0804">Transcription</keyword>
<dbReference type="Pfam" id="PF08281">
    <property type="entry name" value="Sigma70_r4_2"/>
    <property type="match status" value="1"/>
</dbReference>
<keyword evidence="3" id="KW-0805">Transcription regulation</keyword>
<evidence type="ECO:0000259" key="7">
    <source>
        <dbReference type="Pfam" id="PF08281"/>
    </source>
</evidence>
<keyword evidence="9" id="KW-1185">Reference proteome</keyword>
<evidence type="ECO:0000256" key="4">
    <source>
        <dbReference type="ARBA" id="ARBA00023082"/>
    </source>
</evidence>
<dbReference type="RefSeq" id="WP_270037537.1">
    <property type="nucleotide sequence ID" value="NZ_JAPDOD010000001.1"/>
</dbReference>
<feature type="domain" description="RNA polymerase sigma factor 70 region 4 type 2" evidence="7">
    <location>
        <begin position="109"/>
        <end position="161"/>
    </location>
</feature>
<feature type="domain" description="RNA polymerase sigma-70 region 2" evidence="6">
    <location>
        <begin position="13"/>
        <end position="74"/>
    </location>
</feature>
<dbReference type="InterPro" id="IPR007627">
    <property type="entry name" value="RNA_pol_sigma70_r2"/>
</dbReference>
<dbReference type="GO" id="GO:0016987">
    <property type="term" value="F:sigma factor activity"/>
    <property type="evidence" value="ECO:0007669"/>
    <property type="project" value="UniProtKB-KW"/>
</dbReference>
<dbReference type="NCBIfam" id="NF007214">
    <property type="entry name" value="PRK09636.1"/>
    <property type="match status" value="1"/>
</dbReference>
<evidence type="ECO:0000256" key="1">
    <source>
        <dbReference type="ARBA" id="ARBA00010641"/>
    </source>
</evidence>
<dbReference type="EMBL" id="JAPDOD010000001">
    <property type="protein sequence ID" value="MDA0158912.1"/>
    <property type="molecule type" value="Genomic_DNA"/>
</dbReference>
<dbReference type="GO" id="GO:0003677">
    <property type="term" value="F:DNA binding"/>
    <property type="evidence" value="ECO:0007669"/>
    <property type="project" value="InterPro"/>
</dbReference>
<dbReference type="Proteomes" id="UP001149140">
    <property type="component" value="Unassembled WGS sequence"/>
</dbReference>
<sequence>MSASVPMVDSELEALRRQGFGVAYRMLGSVSEAEDIAQEALLRLTSNERPIDEPAAWITTVATRLSINVLRSARIRREAYVGPWLPEPLLEDPAPGPETRAELADSLSLALLVLLEQLTPVERAAYLLREVFGYEYAEIAGIIERTEANSRQLVTRARKRLEASRPRFDPDEAARDALLERFLAAAEEGDLQALEEMLANDAVLYADGGGKAMAPQEPLVGAAIIARFMAAVARLRPPSGEFERRRVRVNGQPGRLMRGPAEPQFGEAGRLATQTALELLKSGDAGAERFAALTQDARDAGPVPGQEAEIRVWSVLTVDVVDGRIQAIRVVRNPDKLGHL</sequence>
<dbReference type="InterPro" id="IPR013249">
    <property type="entry name" value="RNA_pol_sigma70_r4_t2"/>
</dbReference>
<dbReference type="SUPFAM" id="SSF88659">
    <property type="entry name" value="Sigma3 and sigma4 domains of RNA polymerase sigma factors"/>
    <property type="match status" value="1"/>
</dbReference>
<dbReference type="GO" id="GO:0006352">
    <property type="term" value="P:DNA-templated transcription initiation"/>
    <property type="evidence" value="ECO:0007669"/>
    <property type="project" value="InterPro"/>
</dbReference>
<keyword evidence="4" id="KW-0731">Sigma factor</keyword>
<dbReference type="InterPro" id="IPR032710">
    <property type="entry name" value="NTF2-like_dom_sf"/>
</dbReference>
<evidence type="ECO:0000256" key="2">
    <source>
        <dbReference type="ARBA" id="ARBA00011344"/>
    </source>
</evidence>
<comment type="caution">
    <text evidence="8">The sequence shown here is derived from an EMBL/GenBank/DDBJ whole genome shotgun (WGS) entry which is preliminary data.</text>
</comment>
<dbReference type="SUPFAM" id="SSF54427">
    <property type="entry name" value="NTF2-like"/>
    <property type="match status" value="1"/>
</dbReference>
<dbReference type="Gene3D" id="3.10.450.50">
    <property type="match status" value="1"/>
</dbReference>
<dbReference type="Pfam" id="PF04542">
    <property type="entry name" value="Sigma70_r2"/>
    <property type="match status" value="1"/>
</dbReference>
<dbReference type="InterPro" id="IPR013325">
    <property type="entry name" value="RNA_pol_sigma_r2"/>
</dbReference>
<organism evidence="8 9">
    <name type="scientific">Solirubrobacter ginsenosidimutans</name>
    <dbReference type="NCBI Taxonomy" id="490573"/>
    <lineage>
        <taxon>Bacteria</taxon>
        <taxon>Bacillati</taxon>
        <taxon>Actinomycetota</taxon>
        <taxon>Thermoleophilia</taxon>
        <taxon>Solirubrobacterales</taxon>
        <taxon>Solirubrobacteraceae</taxon>
        <taxon>Solirubrobacter</taxon>
    </lineage>
</organism>
<reference evidence="8" key="1">
    <citation type="submission" date="2022-10" db="EMBL/GenBank/DDBJ databases">
        <title>The WGS of Solirubrobacter ginsenosidimutans DSM 21036.</title>
        <authorList>
            <person name="Jiang Z."/>
        </authorList>
    </citation>
    <scope>NUCLEOTIDE SEQUENCE</scope>
    <source>
        <strain evidence="8">DSM 21036</strain>
    </source>
</reference>
<protein>
    <submittedName>
        <fullName evidence="8">RNA polymerase sigma factor SigJ</fullName>
    </submittedName>
</protein>
<evidence type="ECO:0000256" key="3">
    <source>
        <dbReference type="ARBA" id="ARBA00023015"/>
    </source>
</evidence>
<evidence type="ECO:0000313" key="8">
    <source>
        <dbReference type="EMBL" id="MDA0158912.1"/>
    </source>
</evidence>